<dbReference type="EMBL" id="JASBNA010000003">
    <property type="protein sequence ID" value="KAK7693996.1"/>
    <property type="molecule type" value="Genomic_DNA"/>
</dbReference>
<accession>A0AAW0GKP0</accession>
<gene>
    <name evidence="1" type="ORF">QCA50_003572</name>
</gene>
<organism evidence="1 2">
    <name type="scientific">Cerrena zonata</name>
    <dbReference type="NCBI Taxonomy" id="2478898"/>
    <lineage>
        <taxon>Eukaryota</taxon>
        <taxon>Fungi</taxon>
        <taxon>Dikarya</taxon>
        <taxon>Basidiomycota</taxon>
        <taxon>Agaricomycotina</taxon>
        <taxon>Agaricomycetes</taxon>
        <taxon>Polyporales</taxon>
        <taxon>Cerrenaceae</taxon>
        <taxon>Cerrena</taxon>
    </lineage>
</organism>
<proteinExistence type="predicted"/>
<evidence type="ECO:0000313" key="1">
    <source>
        <dbReference type="EMBL" id="KAK7693996.1"/>
    </source>
</evidence>
<evidence type="ECO:0000313" key="2">
    <source>
        <dbReference type="Proteomes" id="UP001385951"/>
    </source>
</evidence>
<dbReference type="Proteomes" id="UP001385951">
    <property type="component" value="Unassembled WGS sequence"/>
</dbReference>
<dbReference type="AlphaFoldDB" id="A0AAW0GKP0"/>
<protein>
    <submittedName>
        <fullName evidence="1">Uncharacterized protein</fullName>
    </submittedName>
</protein>
<keyword evidence="2" id="KW-1185">Reference proteome</keyword>
<reference evidence="1 2" key="1">
    <citation type="submission" date="2022-09" db="EMBL/GenBank/DDBJ databases">
        <authorList>
            <person name="Palmer J.M."/>
        </authorList>
    </citation>
    <scope>NUCLEOTIDE SEQUENCE [LARGE SCALE GENOMIC DNA]</scope>
    <source>
        <strain evidence="1 2">DSM 7382</strain>
    </source>
</reference>
<sequence>MDQPLFVFALVLNPFEKLERFGDSAGVSPFGLENALLKLYKRVNSRPVDGEDDPDMLSHIRAEKETAVSQAFMDYLSNKGVFSEFTQRQSHWERIYVSLLPLPTTSDIFTRLVTIGS</sequence>
<comment type="caution">
    <text evidence="1">The sequence shown here is derived from an EMBL/GenBank/DDBJ whole genome shotgun (WGS) entry which is preliminary data.</text>
</comment>
<name>A0AAW0GKP0_9APHY</name>